<dbReference type="Pfam" id="PF13531">
    <property type="entry name" value="SBP_bac_11"/>
    <property type="match status" value="1"/>
</dbReference>
<evidence type="ECO:0000313" key="6">
    <source>
        <dbReference type="Proteomes" id="UP001157167"/>
    </source>
</evidence>
<dbReference type="SUPFAM" id="SSF53850">
    <property type="entry name" value="Periplasmic binding protein-like II"/>
    <property type="match status" value="1"/>
</dbReference>
<dbReference type="RefSeq" id="WP_284187244.1">
    <property type="nucleotide sequence ID" value="NZ_BSPX01000014.1"/>
</dbReference>
<dbReference type="InterPro" id="IPR044084">
    <property type="entry name" value="AvModA-like_subst-bd"/>
</dbReference>
<evidence type="ECO:0000256" key="4">
    <source>
        <dbReference type="SAM" id="SignalP"/>
    </source>
</evidence>
<sequence length="251" mass="26188">MKPVLHTLALSLALAGASFAAQADEVSVAVAANFTAPMQRIAADFEKATGHKAQLVFGSTGKFYAQIKSGAPFQVLLAADDETPARLVKEGDGVAGSQFTYAIGKLVLWSPKPGFVDDKGEVLKSGKFEHLSIANPKLAPYGLAAVETLKALGLADALQPKLVTGESIGQAQQFVVSGSAELGFIAFAQIHKDGKLIDGSYWLVPGKYHTPIRQGAVVLDKGKASPAAAALMGYLKSDAAKAVIKAYGYDL</sequence>
<evidence type="ECO:0000256" key="2">
    <source>
        <dbReference type="ARBA" id="ARBA00022723"/>
    </source>
</evidence>
<dbReference type="PANTHER" id="PTHR30632:SF14">
    <property type="entry name" value="TUNGSTATE_MOLYBDATE_CHROMATE-BINDING PROTEIN MODA"/>
    <property type="match status" value="1"/>
</dbReference>
<dbReference type="Proteomes" id="UP001157167">
    <property type="component" value="Unassembled WGS sequence"/>
</dbReference>
<dbReference type="Gene3D" id="3.40.190.10">
    <property type="entry name" value="Periplasmic binding protein-like II"/>
    <property type="match status" value="2"/>
</dbReference>
<dbReference type="NCBIfam" id="TIGR01256">
    <property type="entry name" value="modA"/>
    <property type="match status" value="1"/>
</dbReference>
<evidence type="ECO:0000256" key="3">
    <source>
        <dbReference type="ARBA" id="ARBA00022729"/>
    </source>
</evidence>
<keyword evidence="2" id="KW-0479">Metal-binding</keyword>
<dbReference type="InterPro" id="IPR050682">
    <property type="entry name" value="ModA/WtpA"/>
</dbReference>
<comment type="similarity">
    <text evidence="1">Belongs to the bacterial solute-binding protein ModA family.</text>
</comment>
<keyword evidence="3 4" id="KW-0732">Signal</keyword>
<accession>A0ABQ6F8G0</accession>
<keyword evidence="6" id="KW-1185">Reference proteome</keyword>
<dbReference type="PIRSF" id="PIRSF004846">
    <property type="entry name" value="ModA"/>
    <property type="match status" value="1"/>
</dbReference>
<proteinExistence type="inferred from homology"/>
<evidence type="ECO:0000313" key="5">
    <source>
        <dbReference type="EMBL" id="GLT21858.1"/>
    </source>
</evidence>
<dbReference type="EMBL" id="BSPX01000014">
    <property type="protein sequence ID" value="GLT21858.1"/>
    <property type="molecule type" value="Genomic_DNA"/>
</dbReference>
<dbReference type="PANTHER" id="PTHR30632">
    <property type="entry name" value="MOLYBDATE-BINDING PERIPLASMIC PROTEIN"/>
    <property type="match status" value="1"/>
</dbReference>
<feature type="signal peptide" evidence="4">
    <location>
        <begin position="1"/>
        <end position="23"/>
    </location>
</feature>
<feature type="chain" id="PRO_5047439944" evidence="4">
    <location>
        <begin position="24"/>
        <end position="251"/>
    </location>
</feature>
<evidence type="ECO:0000256" key="1">
    <source>
        <dbReference type="ARBA" id="ARBA00009175"/>
    </source>
</evidence>
<dbReference type="CDD" id="cd13539">
    <property type="entry name" value="PBP2_AvModA"/>
    <property type="match status" value="1"/>
</dbReference>
<comment type="caution">
    <text evidence="5">The sequence shown here is derived from an EMBL/GenBank/DDBJ whole genome shotgun (WGS) entry which is preliminary data.</text>
</comment>
<name>A0ABQ6F8G0_9RHOO</name>
<organism evidence="5 6">
    <name type="scientific">Zoogloea oryzae</name>
    <dbReference type="NCBI Taxonomy" id="310767"/>
    <lineage>
        <taxon>Bacteria</taxon>
        <taxon>Pseudomonadati</taxon>
        <taxon>Pseudomonadota</taxon>
        <taxon>Betaproteobacteria</taxon>
        <taxon>Rhodocyclales</taxon>
        <taxon>Zoogloeaceae</taxon>
        <taxon>Zoogloea</taxon>
    </lineage>
</organism>
<gene>
    <name evidence="5" type="primary">modA</name>
    <name evidence="5" type="ORF">GCM10007933_13120</name>
</gene>
<dbReference type="InterPro" id="IPR005950">
    <property type="entry name" value="ModA"/>
</dbReference>
<reference evidence="6" key="1">
    <citation type="journal article" date="2019" name="Int. J. Syst. Evol. Microbiol.">
        <title>The Global Catalogue of Microorganisms (GCM) 10K type strain sequencing project: providing services to taxonomists for standard genome sequencing and annotation.</title>
        <authorList>
            <consortium name="The Broad Institute Genomics Platform"/>
            <consortium name="The Broad Institute Genome Sequencing Center for Infectious Disease"/>
            <person name="Wu L."/>
            <person name="Ma J."/>
        </authorList>
    </citation>
    <scope>NUCLEOTIDE SEQUENCE [LARGE SCALE GENOMIC DNA]</scope>
    <source>
        <strain evidence="6">NBRC 102407</strain>
    </source>
</reference>
<protein>
    <submittedName>
        <fullName evidence="5">Molybdate-binding periplasmic protein ModA</fullName>
    </submittedName>
</protein>